<comment type="caution">
    <text evidence="6">The sequence shown here is derived from an EMBL/GenBank/DDBJ whole genome shotgun (WGS) entry which is preliminary data.</text>
</comment>
<evidence type="ECO:0000313" key="7">
    <source>
        <dbReference type="Proteomes" id="UP000586093"/>
    </source>
</evidence>
<evidence type="ECO:0000256" key="5">
    <source>
        <dbReference type="SAM" id="Phobius"/>
    </source>
</evidence>
<dbReference type="InterPro" id="IPR052527">
    <property type="entry name" value="Metal_cation-efflux_comp"/>
</dbReference>
<evidence type="ECO:0000256" key="2">
    <source>
        <dbReference type="ARBA" id="ARBA00022692"/>
    </source>
</evidence>
<reference evidence="6 7" key="1">
    <citation type="submission" date="2020-08" db="EMBL/GenBank/DDBJ databases">
        <title>Aquariorum lacteus gen. nov., sp. nov., a new member of the family Comamonadaceae, isolated from freshwater aquarium.</title>
        <authorList>
            <person name="Chun S.-J."/>
        </authorList>
    </citation>
    <scope>NUCLEOTIDE SEQUENCE [LARGE SCALE GENOMIC DNA]</scope>
    <source>
        <strain evidence="6 7">SJAQ100</strain>
    </source>
</reference>
<dbReference type="Gene3D" id="1.20.120.1630">
    <property type="match status" value="1"/>
</dbReference>
<keyword evidence="2 5" id="KW-0812">Transmembrane</keyword>
<evidence type="ECO:0000313" key="6">
    <source>
        <dbReference type="EMBL" id="MBB1162242.1"/>
    </source>
</evidence>
<keyword evidence="3 5" id="KW-1133">Transmembrane helix</keyword>
<evidence type="ECO:0000256" key="3">
    <source>
        <dbReference type="ARBA" id="ARBA00022989"/>
    </source>
</evidence>
<gene>
    <name evidence="6" type="ORF">H4F90_09640</name>
</gene>
<evidence type="ECO:0000256" key="1">
    <source>
        <dbReference type="ARBA" id="ARBA00004127"/>
    </source>
</evidence>
<dbReference type="EMBL" id="JACIVI010000003">
    <property type="protein sequence ID" value="MBB1162242.1"/>
    <property type="molecule type" value="Genomic_DNA"/>
</dbReference>
<dbReference type="PANTHER" id="PTHR43847">
    <property type="entry name" value="BLL3993 PROTEIN"/>
    <property type="match status" value="1"/>
</dbReference>
<accession>A0A839HLQ3</accession>
<proteinExistence type="predicted"/>
<organism evidence="6 7">
    <name type="scientific">Aquariibacter albus</name>
    <dbReference type="NCBI Taxonomy" id="2759899"/>
    <lineage>
        <taxon>Bacteria</taxon>
        <taxon>Pseudomonadati</taxon>
        <taxon>Pseudomonadota</taxon>
        <taxon>Betaproteobacteria</taxon>
        <taxon>Burkholderiales</taxon>
        <taxon>Sphaerotilaceae</taxon>
        <taxon>Aquariibacter</taxon>
    </lineage>
</organism>
<dbReference type="InterPro" id="IPR007318">
    <property type="entry name" value="Phopholipid_MeTrfase"/>
</dbReference>
<comment type="subcellular location">
    <subcellularLocation>
        <location evidence="1">Endomembrane system</location>
        <topology evidence="1">Multi-pass membrane protein</topology>
    </subcellularLocation>
</comment>
<dbReference type="Proteomes" id="UP000586093">
    <property type="component" value="Unassembled WGS sequence"/>
</dbReference>
<dbReference type="PANTHER" id="PTHR43847:SF1">
    <property type="entry name" value="BLL3993 PROTEIN"/>
    <property type="match status" value="1"/>
</dbReference>
<dbReference type="GO" id="GO:0012505">
    <property type="term" value="C:endomembrane system"/>
    <property type="evidence" value="ECO:0007669"/>
    <property type="project" value="UniProtKB-SubCell"/>
</dbReference>
<dbReference type="Pfam" id="PF04191">
    <property type="entry name" value="PEMT"/>
    <property type="match status" value="1"/>
</dbReference>
<keyword evidence="7" id="KW-1185">Reference proteome</keyword>
<dbReference type="AlphaFoldDB" id="A0A839HLQ3"/>
<sequence>MSAPAGLRGGSESAARRLGRGLVALQCLLIAGLLAQAASGWVTASALQGGAAVGLGLAGLALMAAAVGAQGLGNFRIHPEPQAGGRLVCGGPYRWVRHPMYSAVMLCGGAATLVAASPLLAIGLLVLLAGVLHGKAAMEEAWMGRVHPGYADYARGRGRFLPRRAAR</sequence>
<feature type="transmembrane region" description="Helical" evidence="5">
    <location>
        <begin position="47"/>
        <end position="69"/>
    </location>
</feature>
<feature type="transmembrane region" description="Helical" evidence="5">
    <location>
        <begin position="103"/>
        <end position="132"/>
    </location>
</feature>
<protein>
    <submittedName>
        <fullName evidence="6">DUF1295 domain-containing protein</fullName>
    </submittedName>
</protein>
<name>A0A839HLQ3_9BURK</name>
<evidence type="ECO:0000256" key="4">
    <source>
        <dbReference type="ARBA" id="ARBA00023136"/>
    </source>
</evidence>
<keyword evidence="4 5" id="KW-0472">Membrane</keyword>
<dbReference type="RefSeq" id="WP_182663970.1">
    <property type="nucleotide sequence ID" value="NZ_JACIVI010000003.1"/>
</dbReference>